<dbReference type="InterPro" id="IPR011663">
    <property type="entry name" value="UTRA"/>
</dbReference>
<dbReference type="SUPFAM" id="SSF46785">
    <property type="entry name" value="Winged helix' DNA-binding domain"/>
    <property type="match status" value="1"/>
</dbReference>
<dbReference type="InterPro" id="IPR000524">
    <property type="entry name" value="Tscrpt_reg_HTH_GntR"/>
</dbReference>
<keyword evidence="6" id="KW-1185">Reference proteome</keyword>
<organism evidence="5 6">
    <name type="scientific">Cnuibacter physcomitrellae</name>
    <dbReference type="NCBI Taxonomy" id="1619308"/>
    <lineage>
        <taxon>Bacteria</taxon>
        <taxon>Bacillati</taxon>
        <taxon>Actinomycetota</taxon>
        <taxon>Actinomycetes</taxon>
        <taxon>Micrococcales</taxon>
        <taxon>Microbacteriaceae</taxon>
        <taxon>Cnuibacter</taxon>
    </lineage>
</organism>
<evidence type="ECO:0000256" key="2">
    <source>
        <dbReference type="ARBA" id="ARBA00023125"/>
    </source>
</evidence>
<protein>
    <submittedName>
        <fullName evidence="5">GntR family transcriptional regulator</fullName>
    </submittedName>
</protein>
<dbReference type="SMART" id="SM00866">
    <property type="entry name" value="UTRA"/>
    <property type="match status" value="1"/>
</dbReference>
<dbReference type="PANTHER" id="PTHR44846">
    <property type="entry name" value="MANNOSYL-D-GLYCERATE TRANSPORT/METABOLISM SYSTEM REPRESSOR MNGR-RELATED"/>
    <property type="match status" value="1"/>
</dbReference>
<dbReference type="EMBL" id="CP020715">
    <property type="protein sequence ID" value="ARJ07460.1"/>
    <property type="molecule type" value="Genomic_DNA"/>
</dbReference>
<keyword evidence="2" id="KW-0238">DNA-binding</keyword>
<dbReference type="PROSITE" id="PS50949">
    <property type="entry name" value="HTH_GNTR"/>
    <property type="match status" value="1"/>
</dbReference>
<name>A0A1X9LZG6_9MICO</name>
<dbReference type="Gene3D" id="1.10.10.10">
    <property type="entry name" value="Winged helix-like DNA-binding domain superfamily/Winged helix DNA-binding domain"/>
    <property type="match status" value="1"/>
</dbReference>
<dbReference type="InterPro" id="IPR050679">
    <property type="entry name" value="Bact_HTH_transcr_reg"/>
</dbReference>
<dbReference type="Pfam" id="PF07702">
    <property type="entry name" value="UTRA"/>
    <property type="match status" value="1"/>
</dbReference>
<dbReference type="InterPro" id="IPR028978">
    <property type="entry name" value="Chorismate_lyase_/UTRA_dom_sf"/>
</dbReference>
<dbReference type="PANTHER" id="PTHR44846:SF17">
    <property type="entry name" value="GNTR-FAMILY TRANSCRIPTIONAL REGULATOR"/>
    <property type="match status" value="1"/>
</dbReference>
<keyword evidence="1" id="KW-0805">Transcription regulation</keyword>
<reference evidence="5 6" key="1">
    <citation type="submission" date="2017-04" db="EMBL/GenBank/DDBJ databases">
        <authorList>
            <person name="Afonso C.L."/>
            <person name="Miller P.J."/>
            <person name="Scott M.A."/>
            <person name="Spackman E."/>
            <person name="Goraichik I."/>
            <person name="Dimitrov K.M."/>
            <person name="Suarez D.L."/>
            <person name="Swayne D.E."/>
        </authorList>
    </citation>
    <scope>NUCLEOTIDE SEQUENCE [LARGE SCALE GENOMIC DNA]</scope>
    <source>
        <strain evidence="6">XA(T)</strain>
    </source>
</reference>
<evidence type="ECO:0000313" key="5">
    <source>
        <dbReference type="EMBL" id="ARJ07460.1"/>
    </source>
</evidence>
<dbReference type="GO" id="GO:0003700">
    <property type="term" value="F:DNA-binding transcription factor activity"/>
    <property type="evidence" value="ECO:0007669"/>
    <property type="project" value="InterPro"/>
</dbReference>
<feature type="domain" description="HTH gntR-type" evidence="4">
    <location>
        <begin position="1"/>
        <end position="63"/>
    </location>
</feature>
<dbReference type="SMART" id="SM00345">
    <property type="entry name" value="HTH_GNTR"/>
    <property type="match status" value="1"/>
</dbReference>
<dbReference type="Proteomes" id="UP000192775">
    <property type="component" value="Chromosome"/>
</dbReference>
<dbReference type="Gene3D" id="3.40.1410.10">
    <property type="entry name" value="Chorismate lyase-like"/>
    <property type="match status" value="1"/>
</dbReference>
<evidence type="ECO:0000313" key="6">
    <source>
        <dbReference type="Proteomes" id="UP000192775"/>
    </source>
</evidence>
<dbReference type="KEGG" id="cphy:B5808_17060"/>
<dbReference type="PRINTS" id="PR00035">
    <property type="entry name" value="HTHGNTR"/>
</dbReference>
<dbReference type="Pfam" id="PF00392">
    <property type="entry name" value="GntR"/>
    <property type="match status" value="1"/>
</dbReference>
<evidence type="ECO:0000256" key="3">
    <source>
        <dbReference type="ARBA" id="ARBA00023163"/>
    </source>
</evidence>
<dbReference type="GO" id="GO:0003677">
    <property type="term" value="F:DNA binding"/>
    <property type="evidence" value="ECO:0007669"/>
    <property type="project" value="UniProtKB-KW"/>
</dbReference>
<dbReference type="GO" id="GO:0045892">
    <property type="term" value="P:negative regulation of DNA-templated transcription"/>
    <property type="evidence" value="ECO:0007669"/>
    <property type="project" value="TreeGrafter"/>
</dbReference>
<keyword evidence="3" id="KW-0804">Transcription</keyword>
<accession>A0A1X9LZG6</accession>
<dbReference type="InterPro" id="IPR036390">
    <property type="entry name" value="WH_DNA-bd_sf"/>
</dbReference>
<dbReference type="CDD" id="cd07377">
    <property type="entry name" value="WHTH_GntR"/>
    <property type="match status" value="1"/>
</dbReference>
<dbReference type="InterPro" id="IPR036388">
    <property type="entry name" value="WH-like_DNA-bd_sf"/>
</dbReference>
<evidence type="ECO:0000256" key="1">
    <source>
        <dbReference type="ARBA" id="ARBA00023015"/>
    </source>
</evidence>
<dbReference type="SUPFAM" id="SSF64288">
    <property type="entry name" value="Chorismate lyase-like"/>
    <property type="match status" value="1"/>
</dbReference>
<sequence>MRDALVEYFERNGAKPGDRVLSEPEIVDQFGVGRSTAREALKLLEHDGIVEVRPGLGRYLTSLSAAKVNRPITRFESATDMLRELGYSPQTLVLSVEEDVPDLDEREALGLADDERVVRIERLRSEGDSPLIYSVGTIARSQVPGPIKHVDWTGSLTTFLKDQGRELSFSTAAIHAVEMPEGPAAKYSLGGFGPWIYITETAYSIAGEPTLYAQDYHRGDIFSFNVLRR</sequence>
<evidence type="ECO:0000259" key="4">
    <source>
        <dbReference type="PROSITE" id="PS50949"/>
    </source>
</evidence>
<dbReference type="AlphaFoldDB" id="A0A1X9LZG6"/>
<gene>
    <name evidence="5" type="ORF">B5808_17060</name>
</gene>
<dbReference type="STRING" id="1619308.B5808_17060"/>
<proteinExistence type="predicted"/>